<reference evidence="2" key="1">
    <citation type="submission" date="2021-01" db="EMBL/GenBank/DDBJ databases">
        <authorList>
            <person name="Corre E."/>
            <person name="Pelletier E."/>
            <person name="Niang G."/>
            <person name="Scheremetjew M."/>
            <person name="Finn R."/>
            <person name="Kale V."/>
            <person name="Holt S."/>
            <person name="Cochrane G."/>
            <person name="Meng A."/>
            <person name="Brown T."/>
            <person name="Cohen L."/>
        </authorList>
    </citation>
    <scope>NUCLEOTIDE SEQUENCE</scope>
    <source>
        <strain evidence="2">CCMP3278</strain>
    </source>
</reference>
<gene>
    <name evidence="2" type="ORF">TOLI1172_LOCUS2252</name>
</gene>
<organism evidence="2">
    <name type="scientific">Timspurckia oligopyrenoides</name>
    <dbReference type="NCBI Taxonomy" id="708627"/>
    <lineage>
        <taxon>Eukaryota</taxon>
        <taxon>Rhodophyta</taxon>
        <taxon>Bangiophyceae</taxon>
        <taxon>Porphyridiales</taxon>
        <taxon>Porphyridiaceae</taxon>
        <taxon>Timspurckia</taxon>
    </lineage>
</organism>
<keyword evidence="1" id="KW-0732">Signal</keyword>
<evidence type="ECO:0000313" key="2">
    <source>
        <dbReference type="EMBL" id="CAD8817863.1"/>
    </source>
</evidence>
<accession>A0A7S1EQK9</accession>
<feature type="chain" id="PRO_5031446957" evidence="1">
    <location>
        <begin position="20"/>
        <end position="265"/>
    </location>
</feature>
<name>A0A7S1EQK9_9RHOD</name>
<dbReference type="AlphaFoldDB" id="A0A7S1EQK9"/>
<proteinExistence type="predicted"/>
<dbReference type="PROSITE" id="PS51257">
    <property type="entry name" value="PROKAR_LIPOPROTEIN"/>
    <property type="match status" value="1"/>
</dbReference>
<feature type="signal peptide" evidence="1">
    <location>
        <begin position="1"/>
        <end position="19"/>
    </location>
</feature>
<sequence>MLRLFSFVVLLGLVGCVLAACPCSRTRGRQCLELTSIDATTCTSELVSCGECFCDPEGAEQCETVAFEELYFLDQSTGECVSGEVEAAICPPPIEGNITFSCSLDAIVPWQPPMTCVIDGTTIPQNATVVGVFATISQAGNGTVTLFNNLARPTTGSFDLTLRHAVTPATLFEPWNNLVFSETVTIPPRSSQTIVVQEPAAVVVLREGPNFFSILQPIITSQSTLSVDFETRGTFDIGVGFTGGFLLGLFSTGAAAITVNYEYPA</sequence>
<protein>
    <submittedName>
        <fullName evidence="2">Uncharacterized protein</fullName>
    </submittedName>
</protein>
<dbReference type="EMBL" id="HBFP01003164">
    <property type="protein sequence ID" value="CAD8817863.1"/>
    <property type="molecule type" value="Transcribed_RNA"/>
</dbReference>
<evidence type="ECO:0000256" key="1">
    <source>
        <dbReference type="SAM" id="SignalP"/>
    </source>
</evidence>